<dbReference type="OrthoDB" id="9809154at2"/>
<feature type="transmembrane region" description="Helical" evidence="1">
    <location>
        <begin position="100"/>
        <end position="122"/>
    </location>
</feature>
<feature type="transmembrane region" description="Helical" evidence="1">
    <location>
        <begin position="72"/>
        <end position="94"/>
    </location>
</feature>
<protein>
    <recommendedName>
        <fullName evidence="4">ECF transporter S component</fullName>
    </recommendedName>
</protein>
<dbReference type="InterPro" id="IPR024529">
    <property type="entry name" value="ECF_trnsprt_substrate-spec"/>
</dbReference>
<dbReference type="Gene3D" id="1.10.1760.20">
    <property type="match status" value="1"/>
</dbReference>
<proteinExistence type="predicted"/>
<dbReference type="GO" id="GO:0022857">
    <property type="term" value="F:transmembrane transporter activity"/>
    <property type="evidence" value="ECO:0007669"/>
    <property type="project" value="InterPro"/>
</dbReference>
<feature type="transmembrane region" description="Helical" evidence="1">
    <location>
        <begin position="134"/>
        <end position="156"/>
    </location>
</feature>
<dbReference type="STRING" id="373903.Hore_18300"/>
<dbReference type="KEGG" id="hor:Hore_18300"/>
<dbReference type="AlphaFoldDB" id="B8CZ60"/>
<keyword evidence="1" id="KW-1133">Transmembrane helix</keyword>
<feature type="transmembrane region" description="Helical" evidence="1">
    <location>
        <begin position="12"/>
        <end position="32"/>
    </location>
</feature>
<keyword evidence="1" id="KW-0472">Membrane</keyword>
<evidence type="ECO:0008006" key="4">
    <source>
        <dbReference type="Google" id="ProtNLM"/>
    </source>
</evidence>
<dbReference type="Proteomes" id="UP000000719">
    <property type="component" value="Chromosome"/>
</dbReference>
<dbReference type="EMBL" id="CP001098">
    <property type="protein sequence ID" value="ACL70579.1"/>
    <property type="molecule type" value="Genomic_DNA"/>
</dbReference>
<evidence type="ECO:0000313" key="3">
    <source>
        <dbReference type="Proteomes" id="UP000000719"/>
    </source>
</evidence>
<accession>B8CZ60</accession>
<name>B8CZ60_HALOH</name>
<evidence type="ECO:0000313" key="2">
    <source>
        <dbReference type="EMBL" id="ACL70579.1"/>
    </source>
</evidence>
<reference evidence="2 3" key="1">
    <citation type="journal article" date="2009" name="PLoS ONE">
        <title>Genome analysis of the anaerobic thermohalophilic bacterium Halothermothrix orenii.</title>
        <authorList>
            <person name="Mavromatis K."/>
            <person name="Ivanova N."/>
            <person name="Anderson I."/>
            <person name="Lykidis A."/>
            <person name="Hooper S.D."/>
            <person name="Sun H."/>
            <person name="Kunin V."/>
            <person name="Lapidus A."/>
            <person name="Hugenholtz P."/>
            <person name="Patel B."/>
            <person name="Kyrpides N.C."/>
        </authorList>
    </citation>
    <scope>NUCLEOTIDE SEQUENCE [LARGE SCALE GENOMIC DNA]</scope>
    <source>
        <strain evidence="3">H 168 / OCM 544 / DSM 9562</strain>
    </source>
</reference>
<keyword evidence="3" id="KW-1185">Reference proteome</keyword>
<dbReference type="eggNOG" id="ENOG5032UR1">
    <property type="taxonomic scope" value="Bacteria"/>
</dbReference>
<keyword evidence="1" id="KW-0812">Transmembrane</keyword>
<evidence type="ECO:0000256" key="1">
    <source>
        <dbReference type="SAM" id="Phobius"/>
    </source>
</evidence>
<dbReference type="HOGENOM" id="CLU_123730_2_0_9"/>
<gene>
    <name evidence="2" type="ordered locus">Hore_18300</name>
</gene>
<organism evidence="2 3">
    <name type="scientific">Halothermothrix orenii (strain H 168 / OCM 544 / DSM 9562)</name>
    <dbReference type="NCBI Taxonomy" id="373903"/>
    <lineage>
        <taxon>Bacteria</taxon>
        <taxon>Bacillati</taxon>
        <taxon>Bacillota</taxon>
        <taxon>Clostridia</taxon>
        <taxon>Halanaerobiales</taxon>
        <taxon>Halothermotrichaceae</taxon>
        <taxon>Halothermothrix</taxon>
    </lineage>
</organism>
<dbReference type="Pfam" id="PF12822">
    <property type="entry name" value="ECF_trnsprt"/>
    <property type="match status" value="1"/>
</dbReference>
<dbReference type="RefSeq" id="WP_015923549.1">
    <property type="nucleotide sequence ID" value="NC_011899.1"/>
</dbReference>
<feature type="transmembrane region" description="Helical" evidence="1">
    <location>
        <begin position="38"/>
        <end position="65"/>
    </location>
</feature>
<sequence>MNQNNVKFITRTAILLAIALVFQMGGFPQMITGPVVNTVLYVAAMLVGISGGVIIGIFTPVIAFIRGILPGVLAPMIPFIAAGNAVLVIIFALLKKKNKILAVVAASAVKFLLLAGAVQLLLKVLSIKIPGKVAQAMSFPQLVTALIGGIIALLVYKGLEATNLDLGQENKLN</sequence>